<gene>
    <name evidence="1" type="ORF">AEK19_MT0722</name>
</gene>
<geneLocation type="mitochondrion" evidence="1"/>
<keyword evidence="1" id="KW-0496">Mitochondrion</keyword>
<sequence>MIWYRSAPSKNRSQLLLRVFKPGTLSQFSFYFRSNSTNPTTREQSEGWME</sequence>
<organism evidence="1">
    <name type="scientific">Utricularia reniformis</name>
    <dbReference type="NCBI Taxonomy" id="192314"/>
    <lineage>
        <taxon>Eukaryota</taxon>
        <taxon>Viridiplantae</taxon>
        <taxon>Streptophyta</taxon>
        <taxon>Embryophyta</taxon>
        <taxon>Tracheophyta</taxon>
        <taxon>Spermatophyta</taxon>
        <taxon>Magnoliopsida</taxon>
        <taxon>eudicotyledons</taxon>
        <taxon>Gunneridae</taxon>
        <taxon>Pentapetalae</taxon>
        <taxon>asterids</taxon>
        <taxon>lamiids</taxon>
        <taxon>Lamiales</taxon>
        <taxon>Lentibulariaceae</taxon>
        <taxon>Utricularia</taxon>
    </lineage>
</organism>
<evidence type="ECO:0000313" key="1">
    <source>
        <dbReference type="EMBL" id="ART30968.1"/>
    </source>
</evidence>
<accession>A0A1Y0B0R6</accession>
<dbReference type="EMBL" id="KY774314">
    <property type="protein sequence ID" value="ART30968.1"/>
    <property type="molecule type" value="Genomic_DNA"/>
</dbReference>
<name>A0A1Y0B0R6_9LAMI</name>
<protein>
    <submittedName>
        <fullName evidence="1">Uncharacterized protein</fullName>
    </submittedName>
</protein>
<dbReference type="AlphaFoldDB" id="A0A1Y0B0R6"/>
<proteinExistence type="predicted"/>
<reference evidence="1" key="1">
    <citation type="submission" date="2017-03" db="EMBL/GenBank/DDBJ databases">
        <title>The mitochondrial genome of the carnivorous plant Utricularia reniformis (Lentibulariaceae): structure, comparative analysis and evolutionary landmarks.</title>
        <authorList>
            <person name="Silva S.R."/>
            <person name="Alvarenga D.O."/>
            <person name="Michael T.P."/>
            <person name="Miranda V.F.O."/>
            <person name="Varani A.M."/>
        </authorList>
    </citation>
    <scope>NUCLEOTIDE SEQUENCE</scope>
</reference>